<dbReference type="InterPro" id="IPR050361">
    <property type="entry name" value="MPP/UQCRC_Complex"/>
</dbReference>
<dbReference type="GO" id="GO:0006508">
    <property type="term" value="P:proteolysis"/>
    <property type="evidence" value="ECO:0007669"/>
    <property type="project" value="InterPro"/>
</dbReference>
<evidence type="ECO:0000256" key="3">
    <source>
        <dbReference type="SAM" id="Coils"/>
    </source>
</evidence>
<evidence type="ECO:0000256" key="1">
    <source>
        <dbReference type="ARBA" id="ARBA00007261"/>
    </source>
</evidence>
<sequence>MFINPFGGNKTIVKRIIATLLSILITWQGWGLNPAQAVGNPTDIQPYLERVKDRVTEYELDNGMTFVILPDSEAPVISFVTYVDVGSANEENTKTGVAHFLEHLAFKGTSKIGTTNYEEEQEVLQELDQVHQQLQTAQNEGDEEKIAELEASLEELKAEAEQYVKPNEFGQIVQREGGVGLNAATAADYTVYFSRFPANKLELWMSLESERFLDPVFRDFFSEQQVVLEERRVRTDNSPVGKMVENFLGTAFTTHPYQHPVIGYEEDIRSTTRQDIQDFFDLYYVPQKLTIAIVGDVDPEEVKELADVYFGRFPSRPSPPEVTTEEPPQTEVREVDVTLPSQPWYFEGYHRPAIDHEDHVVYEVIGRLLSAGRTSRLYQSLVEEKQVALSAQGLSSFPGNKFPNLVLFYALTAPNTSLEEVSEALTVEIEKLKTELVSEEELERVKTQLQANLLRDLDSNQGMARQLAEYEGKTGDWENLFAELEAIANVTVEDIQRVAEDTFTENNRTIGRILSENN</sequence>
<dbReference type="KEGG" id="enn:FRE64_12950"/>
<organism evidence="6 7">
    <name type="scientific">Euhalothece natronophila Z-M001</name>
    <dbReference type="NCBI Taxonomy" id="522448"/>
    <lineage>
        <taxon>Bacteria</taxon>
        <taxon>Bacillati</taxon>
        <taxon>Cyanobacteriota</taxon>
        <taxon>Cyanophyceae</taxon>
        <taxon>Oscillatoriophycideae</taxon>
        <taxon>Chroococcales</taxon>
        <taxon>Halothecacae</taxon>
        <taxon>Halothece cluster</taxon>
        <taxon>Euhalothece</taxon>
    </lineage>
</organism>
<accession>A0A5B8NR56</accession>
<protein>
    <submittedName>
        <fullName evidence="6">Insulinase family protein</fullName>
    </submittedName>
</protein>
<dbReference type="GO" id="GO:0046872">
    <property type="term" value="F:metal ion binding"/>
    <property type="evidence" value="ECO:0007669"/>
    <property type="project" value="InterPro"/>
</dbReference>
<dbReference type="InterPro" id="IPR011249">
    <property type="entry name" value="Metalloenz_LuxS/M16"/>
</dbReference>
<dbReference type="Pfam" id="PF00675">
    <property type="entry name" value="Peptidase_M16"/>
    <property type="match status" value="1"/>
</dbReference>
<dbReference type="Pfam" id="PF05193">
    <property type="entry name" value="Peptidase_M16_C"/>
    <property type="match status" value="1"/>
</dbReference>
<dbReference type="AlphaFoldDB" id="A0A5B8NR56"/>
<keyword evidence="3" id="KW-0175">Coiled coil</keyword>
<dbReference type="Proteomes" id="UP000318453">
    <property type="component" value="Chromosome"/>
</dbReference>
<dbReference type="RefSeq" id="WP_146296609.1">
    <property type="nucleotide sequence ID" value="NZ_CP042326.1"/>
</dbReference>
<dbReference type="InterPro" id="IPR001431">
    <property type="entry name" value="Pept_M16_Zn_BS"/>
</dbReference>
<evidence type="ECO:0000313" key="7">
    <source>
        <dbReference type="Proteomes" id="UP000318453"/>
    </source>
</evidence>
<evidence type="ECO:0000256" key="2">
    <source>
        <dbReference type="RuleBase" id="RU004447"/>
    </source>
</evidence>
<dbReference type="InterPro" id="IPR007863">
    <property type="entry name" value="Peptidase_M16_C"/>
</dbReference>
<reference evidence="6" key="1">
    <citation type="submission" date="2019-08" db="EMBL/GenBank/DDBJ databases">
        <title>Carotenoids and Carotenoid Binding Proteins in the Halophilic Cyanobacterium Euhalothece sp. ZM00.</title>
        <authorList>
            <person name="Cho S.M."/>
            <person name="Song J.Y."/>
            <person name="Park Y.-I."/>
        </authorList>
    </citation>
    <scope>NUCLEOTIDE SEQUENCE [LARGE SCALE GENOMIC DNA]</scope>
    <source>
        <strain evidence="6">Z-M001</strain>
    </source>
</reference>
<dbReference type="EMBL" id="CP042326">
    <property type="protein sequence ID" value="QDZ40769.1"/>
    <property type="molecule type" value="Genomic_DNA"/>
</dbReference>
<feature type="coiled-coil region" evidence="3">
    <location>
        <begin position="117"/>
        <end position="166"/>
    </location>
</feature>
<dbReference type="InterPro" id="IPR011765">
    <property type="entry name" value="Pept_M16_N"/>
</dbReference>
<dbReference type="PANTHER" id="PTHR11851">
    <property type="entry name" value="METALLOPROTEASE"/>
    <property type="match status" value="1"/>
</dbReference>
<dbReference type="PANTHER" id="PTHR11851:SF49">
    <property type="entry name" value="MITOCHONDRIAL-PROCESSING PEPTIDASE SUBUNIT ALPHA"/>
    <property type="match status" value="1"/>
</dbReference>
<evidence type="ECO:0000313" key="6">
    <source>
        <dbReference type="EMBL" id="QDZ40769.1"/>
    </source>
</evidence>
<dbReference type="SUPFAM" id="SSF63411">
    <property type="entry name" value="LuxS/MPP-like metallohydrolase"/>
    <property type="match status" value="2"/>
</dbReference>
<comment type="similarity">
    <text evidence="1 2">Belongs to the peptidase M16 family.</text>
</comment>
<feature type="coiled-coil region" evidence="3">
    <location>
        <begin position="415"/>
        <end position="442"/>
    </location>
</feature>
<evidence type="ECO:0000259" key="5">
    <source>
        <dbReference type="Pfam" id="PF05193"/>
    </source>
</evidence>
<evidence type="ECO:0000259" key="4">
    <source>
        <dbReference type="Pfam" id="PF00675"/>
    </source>
</evidence>
<dbReference type="PROSITE" id="PS00143">
    <property type="entry name" value="INSULINASE"/>
    <property type="match status" value="1"/>
</dbReference>
<feature type="domain" description="Peptidase M16 C-terminal" evidence="5">
    <location>
        <begin position="272"/>
        <end position="449"/>
    </location>
</feature>
<name>A0A5B8NR56_9CHRO</name>
<proteinExistence type="inferred from homology"/>
<dbReference type="Gene3D" id="3.30.830.10">
    <property type="entry name" value="Metalloenzyme, LuxS/M16 peptidase-like"/>
    <property type="match status" value="2"/>
</dbReference>
<keyword evidence="7" id="KW-1185">Reference proteome</keyword>
<gene>
    <name evidence="6" type="ORF">FRE64_12950</name>
</gene>
<feature type="domain" description="Peptidase M16 N-terminal" evidence="4">
    <location>
        <begin position="73"/>
        <end position="122"/>
    </location>
</feature>
<dbReference type="GO" id="GO:0004222">
    <property type="term" value="F:metalloendopeptidase activity"/>
    <property type="evidence" value="ECO:0007669"/>
    <property type="project" value="InterPro"/>
</dbReference>
<dbReference type="OrthoDB" id="9811314at2"/>